<feature type="domain" description="N-acetyltransferase" evidence="1">
    <location>
        <begin position="2"/>
        <end position="139"/>
    </location>
</feature>
<dbReference type="InterPro" id="IPR041380">
    <property type="entry name" value="Acetyltransf_17"/>
</dbReference>
<dbReference type="InterPro" id="IPR025559">
    <property type="entry name" value="Eis_dom"/>
</dbReference>
<dbReference type="InterPro" id="IPR036527">
    <property type="entry name" value="SCP2_sterol-bd_dom_sf"/>
</dbReference>
<sequence length="392" mass="45730">MMKVQLVPNEDAEQVIKLKNYCFKPAYEGKRLEDFRYWIEASTTVGAYDQEKLIGQLLVLPLSLNVFGQPYDMGGIGFVSTYPEYRNAGVMKQILLQSLKEMRENNQLVSVLSPFSVSFYRHFGWELFFDSIRYTIPIDQLAPKGNSSKQIIRFDYTDPVYDTWMDKVKAYHTQEVTKRNGQMFRQEAWWERLRKREPDASFALCLDESGEIRGYIRYTIRDLVFDIRDFFATDTAAEQQLWHYVKAHAAETKTVTGEEAAWRSFGFQFIQPQFKKELIQDRMIRIIDVAAFLRQYPFQKLEQPLYLKVIDAQAEWNHQLFQIDPDKKVQGIAEAPTEEILEMGIGPLSALLMGYHDLSWYRANGDAKVSSDTAALWQQALPSGFPSFYDYF</sequence>
<dbReference type="GO" id="GO:0030649">
    <property type="term" value="P:aminoglycoside antibiotic catabolic process"/>
    <property type="evidence" value="ECO:0007669"/>
    <property type="project" value="TreeGrafter"/>
</dbReference>
<evidence type="ECO:0000313" key="3">
    <source>
        <dbReference type="Proteomes" id="UP000198668"/>
    </source>
</evidence>
<dbReference type="SUPFAM" id="SSF55718">
    <property type="entry name" value="SCP-like"/>
    <property type="match status" value="1"/>
</dbReference>
<evidence type="ECO:0000313" key="2">
    <source>
        <dbReference type="EMBL" id="SFH88456.1"/>
    </source>
</evidence>
<dbReference type="InterPro" id="IPR000182">
    <property type="entry name" value="GNAT_dom"/>
</dbReference>
<gene>
    <name evidence="2" type="ORF">SAMN04489868_1467</name>
</gene>
<reference evidence="2 3" key="1">
    <citation type="submission" date="2016-10" db="EMBL/GenBank/DDBJ databases">
        <authorList>
            <person name="de Groot N.N."/>
        </authorList>
    </citation>
    <scope>NUCLEOTIDE SEQUENCE [LARGE SCALE GENOMIC DNA]</scope>
    <source>
        <strain evidence="2 3">DSM 27630</strain>
    </source>
</reference>
<dbReference type="InterPro" id="IPR051554">
    <property type="entry name" value="Acetyltransferase_Eis"/>
</dbReference>
<dbReference type="InterPro" id="IPR016181">
    <property type="entry name" value="Acyl_CoA_acyltransferase"/>
</dbReference>
<dbReference type="Pfam" id="PF13530">
    <property type="entry name" value="SCP2_2"/>
    <property type="match status" value="1"/>
</dbReference>
<dbReference type="PANTHER" id="PTHR37817:SF1">
    <property type="entry name" value="N-ACETYLTRANSFERASE EIS"/>
    <property type="match status" value="1"/>
</dbReference>
<dbReference type="PANTHER" id="PTHR37817">
    <property type="entry name" value="N-ACETYLTRANSFERASE EIS"/>
    <property type="match status" value="1"/>
</dbReference>
<evidence type="ECO:0000259" key="1">
    <source>
        <dbReference type="PROSITE" id="PS51186"/>
    </source>
</evidence>
<dbReference type="Pfam" id="PF17668">
    <property type="entry name" value="Acetyltransf_17"/>
    <property type="match status" value="1"/>
</dbReference>
<dbReference type="Proteomes" id="UP000198668">
    <property type="component" value="Unassembled WGS sequence"/>
</dbReference>
<proteinExistence type="predicted"/>
<organism evidence="2 3">
    <name type="scientific">Pisciglobus halotolerans</name>
    <dbReference type="NCBI Taxonomy" id="745365"/>
    <lineage>
        <taxon>Bacteria</taxon>
        <taxon>Bacillati</taxon>
        <taxon>Bacillota</taxon>
        <taxon>Bacilli</taxon>
        <taxon>Lactobacillales</taxon>
        <taxon>Carnobacteriaceae</taxon>
    </lineage>
</organism>
<accession>A0A1I3DP19</accession>
<name>A0A1I3DP19_9LACT</name>
<dbReference type="GO" id="GO:0034069">
    <property type="term" value="F:aminoglycoside N-acetyltransferase activity"/>
    <property type="evidence" value="ECO:0007669"/>
    <property type="project" value="TreeGrafter"/>
</dbReference>
<dbReference type="Pfam" id="PF13527">
    <property type="entry name" value="Acetyltransf_9"/>
    <property type="match status" value="1"/>
</dbReference>
<protein>
    <submittedName>
        <fullName evidence="2">Predicted acetyltransferase</fullName>
    </submittedName>
</protein>
<dbReference type="Gene3D" id="3.40.630.30">
    <property type="match status" value="2"/>
</dbReference>
<keyword evidence="3" id="KW-1185">Reference proteome</keyword>
<dbReference type="EMBL" id="FOQE01000046">
    <property type="protein sequence ID" value="SFH88456.1"/>
    <property type="molecule type" value="Genomic_DNA"/>
</dbReference>
<dbReference type="SUPFAM" id="SSF55729">
    <property type="entry name" value="Acyl-CoA N-acyltransferases (Nat)"/>
    <property type="match status" value="1"/>
</dbReference>
<dbReference type="OrthoDB" id="9768284at2"/>
<dbReference type="Gene3D" id="3.30.1050.10">
    <property type="entry name" value="SCP2 sterol-binding domain"/>
    <property type="match status" value="1"/>
</dbReference>
<keyword evidence="2" id="KW-0808">Transferase</keyword>
<dbReference type="AlphaFoldDB" id="A0A1I3DP19"/>
<dbReference type="PROSITE" id="PS51186">
    <property type="entry name" value="GNAT"/>
    <property type="match status" value="1"/>
</dbReference>